<dbReference type="AlphaFoldDB" id="A0A345C001"/>
<feature type="domain" description="Alpha-L-glutamate ligase-related protein ATP-grasp" evidence="2">
    <location>
        <begin position="86"/>
        <end position="354"/>
    </location>
</feature>
<accession>A0A345C001</accession>
<proteinExistence type="predicted"/>
<protein>
    <recommendedName>
        <fullName evidence="2">Alpha-L-glutamate ligase-related protein ATP-grasp domain-containing protein</fullName>
    </recommendedName>
</protein>
<dbReference type="OrthoDB" id="8736147at2"/>
<dbReference type="SUPFAM" id="SSF56059">
    <property type="entry name" value="Glutathione synthetase ATP-binding domain-like"/>
    <property type="match status" value="1"/>
</dbReference>
<evidence type="ECO:0000313" key="4">
    <source>
        <dbReference type="Proteomes" id="UP000252100"/>
    </source>
</evidence>
<dbReference type="Pfam" id="PF14397">
    <property type="entry name" value="ATPgrasp_ST"/>
    <property type="match status" value="1"/>
</dbReference>
<evidence type="ECO:0000256" key="1">
    <source>
        <dbReference type="SAM" id="Coils"/>
    </source>
</evidence>
<sequence length="472" mass="55045">METMEAARKDLTVYQELGAKTNSADFQRWLNAGLLNDIDETFVTETQKYWENNYGKTVDPSLHLAYMNYTGKKDTRVIPGKIMRKEILPVFNDYDISTFYKDKNLYEILINPPRSAETILRNIDGTYFDSNNDSIDIISASQILLNSHKDLIIKPSRSNNGNGIRKLTVQDENIYLDGKTVTIHHLEEMYEKNFMVQKAIQQHTSMAAPHPASVNTLRMVTFRWKNEIRYLLAFARFGSNNDIRDNAGAHSGVDVRLGVTDSGEFFNLAVSQYGQTYTHHPTTGYCFADLEPIPNFDEYKRFVKDCHKNIFHLNLISWDIAIDYDGKPIFIEANFAGTTNFYQIAAQKPMFGDLTDEVLEYVKNELRTNKPKLMKKDRQKLEQKIEQKKLKKQQMQIQKLKQMQKENVDLKKQNQKLKSSLEKKNNKLITRKNELEAEKEKYKKIVHSKSWRYTQPFRYLRKSIKKIIDVGT</sequence>
<dbReference type="EMBL" id="CP031092">
    <property type="protein sequence ID" value="AXF56532.1"/>
    <property type="molecule type" value="Genomic_DNA"/>
</dbReference>
<feature type="coiled-coil region" evidence="1">
    <location>
        <begin position="374"/>
        <end position="445"/>
    </location>
</feature>
<dbReference type="InterPro" id="IPR039523">
    <property type="entry name" value="RimK-rel_E_lig_ATP-grasp"/>
</dbReference>
<dbReference type="KEGG" id="rue:DT065_11190"/>
<keyword evidence="4" id="KW-1185">Reference proteome</keyword>
<evidence type="ECO:0000313" key="3">
    <source>
        <dbReference type="EMBL" id="AXF56532.1"/>
    </source>
</evidence>
<reference evidence="3 4" key="1">
    <citation type="journal article" date="2018" name="J. Microbiol.">
        <title>Salicibibacter kimchii gen. nov., sp. nov., a moderately halophilic and alkalitolerant bacterium in the family Bacillaceae, isolated from kimchi.</title>
        <authorList>
            <person name="Jang J.Y."/>
            <person name="Oh Y.J."/>
            <person name="Lim S.K."/>
            <person name="Park H.K."/>
            <person name="Lee C."/>
            <person name="Kim J.Y."/>
            <person name="Lee M.A."/>
            <person name="Choi H.J."/>
        </authorList>
    </citation>
    <scope>NUCLEOTIDE SEQUENCE [LARGE SCALE GENOMIC DNA]</scope>
    <source>
        <strain evidence="3 4">NKC1-1</strain>
    </source>
</reference>
<evidence type="ECO:0000259" key="2">
    <source>
        <dbReference type="Pfam" id="PF14397"/>
    </source>
</evidence>
<organism evidence="3 4">
    <name type="scientific">Salicibibacter kimchii</name>
    <dbReference type="NCBI Taxonomy" id="2099786"/>
    <lineage>
        <taxon>Bacteria</taxon>
        <taxon>Bacillati</taxon>
        <taxon>Bacillota</taxon>
        <taxon>Bacilli</taxon>
        <taxon>Bacillales</taxon>
        <taxon>Bacillaceae</taxon>
        <taxon>Salicibibacter</taxon>
    </lineage>
</organism>
<keyword evidence="1" id="KW-0175">Coiled coil</keyword>
<name>A0A345C001_9BACI</name>
<dbReference type="Proteomes" id="UP000252100">
    <property type="component" value="Chromosome"/>
</dbReference>
<gene>
    <name evidence="3" type="ORF">DT065_11190</name>
</gene>